<dbReference type="Gene3D" id="3.40.50.1820">
    <property type="entry name" value="alpha/beta hydrolase"/>
    <property type="match status" value="1"/>
</dbReference>
<organism evidence="3 4">
    <name type="scientific">Chitinimonas prasina</name>
    <dbReference type="NCBI Taxonomy" id="1434937"/>
    <lineage>
        <taxon>Bacteria</taxon>
        <taxon>Pseudomonadati</taxon>
        <taxon>Pseudomonadota</taxon>
        <taxon>Betaproteobacteria</taxon>
        <taxon>Neisseriales</taxon>
        <taxon>Chitinibacteraceae</taxon>
        <taxon>Chitinimonas</taxon>
    </lineage>
</organism>
<dbReference type="RefSeq" id="WP_284195448.1">
    <property type="nucleotide sequence ID" value="NZ_BSOG01000001.1"/>
</dbReference>
<proteinExistence type="predicted"/>
<evidence type="ECO:0000256" key="1">
    <source>
        <dbReference type="SAM" id="Phobius"/>
    </source>
</evidence>
<gene>
    <name evidence="3" type="ORF">GCM10007907_11100</name>
</gene>
<keyword evidence="3" id="KW-0378">Hydrolase</keyword>
<evidence type="ECO:0000313" key="4">
    <source>
        <dbReference type="Proteomes" id="UP001156706"/>
    </source>
</evidence>
<sequence>MSIESTLEIHTADGYPLAARLYRPDGEARGVVLLVSAMGVPQSFYAPFARWLAQQGWTALSFDYRGMGDSRHVPLPKLDIDVIGWGQHDCAAMLESAQAQAPGKPLLWIGHSLGGQLPAFTPNINQASRILTIAAGSGYWLENAWALKRRAWLLWYFFAPLLTPIWGYFPGRRLNMVGDLPRGVMQQWRRWCLHRDYAVGVEGEAVRQRFAAVRAPIVSLGFTDDEMMSQRNVASLHGFYTGSTLSRQRYSPQELGVQRIGHFGFFRKENQTALWQRLITPELTALSA</sequence>
<dbReference type="InterPro" id="IPR017208">
    <property type="entry name" value="UCP037442_abhydr"/>
</dbReference>
<feature type="domain" description="Serine aminopeptidase S33" evidence="2">
    <location>
        <begin position="27"/>
        <end position="117"/>
    </location>
</feature>
<dbReference type="Proteomes" id="UP001156706">
    <property type="component" value="Unassembled WGS sequence"/>
</dbReference>
<dbReference type="GO" id="GO:0016787">
    <property type="term" value="F:hydrolase activity"/>
    <property type="evidence" value="ECO:0007669"/>
    <property type="project" value="UniProtKB-KW"/>
</dbReference>
<dbReference type="InterPro" id="IPR022742">
    <property type="entry name" value="Hydrolase_4"/>
</dbReference>
<keyword evidence="1" id="KW-0812">Transmembrane</keyword>
<dbReference type="Pfam" id="PF12146">
    <property type="entry name" value="Hydrolase_4"/>
    <property type="match status" value="1"/>
</dbReference>
<feature type="transmembrane region" description="Helical" evidence="1">
    <location>
        <begin position="151"/>
        <end position="169"/>
    </location>
</feature>
<reference evidence="4" key="1">
    <citation type="journal article" date="2019" name="Int. J. Syst. Evol. Microbiol.">
        <title>The Global Catalogue of Microorganisms (GCM) 10K type strain sequencing project: providing services to taxonomists for standard genome sequencing and annotation.</title>
        <authorList>
            <consortium name="The Broad Institute Genomics Platform"/>
            <consortium name="The Broad Institute Genome Sequencing Center for Infectious Disease"/>
            <person name="Wu L."/>
            <person name="Ma J."/>
        </authorList>
    </citation>
    <scope>NUCLEOTIDE SEQUENCE [LARGE SCALE GENOMIC DNA]</scope>
    <source>
        <strain evidence="4">NBRC 110044</strain>
    </source>
</reference>
<keyword evidence="1" id="KW-1133">Transmembrane helix</keyword>
<evidence type="ECO:0000259" key="2">
    <source>
        <dbReference type="Pfam" id="PF12146"/>
    </source>
</evidence>
<dbReference type="InterPro" id="IPR029058">
    <property type="entry name" value="AB_hydrolase_fold"/>
</dbReference>
<dbReference type="EMBL" id="BSOG01000001">
    <property type="protein sequence ID" value="GLR12320.1"/>
    <property type="molecule type" value="Genomic_DNA"/>
</dbReference>
<comment type="caution">
    <text evidence="3">The sequence shown here is derived from an EMBL/GenBank/DDBJ whole genome shotgun (WGS) entry which is preliminary data.</text>
</comment>
<dbReference type="SUPFAM" id="SSF53474">
    <property type="entry name" value="alpha/beta-Hydrolases"/>
    <property type="match status" value="1"/>
</dbReference>
<protein>
    <submittedName>
        <fullName evidence="3">Alpha/beta hydrolase</fullName>
    </submittedName>
</protein>
<name>A0ABQ5YBI8_9NEIS</name>
<keyword evidence="4" id="KW-1185">Reference proteome</keyword>
<keyword evidence="1" id="KW-0472">Membrane</keyword>
<dbReference type="PIRSF" id="PIRSF037442">
    <property type="entry name" value="UCP037442_abhydr"/>
    <property type="match status" value="1"/>
</dbReference>
<evidence type="ECO:0000313" key="3">
    <source>
        <dbReference type="EMBL" id="GLR12320.1"/>
    </source>
</evidence>
<accession>A0ABQ5YBI8</accession>